<dbReference type="OrthoDB" id="10479220at2759"/>
<comment type="caution">
    <text evidence="2">The sequence shown here is derived from an EMBL/GenBank/DDBJ whole genome shotgun (WGS) entry which is preliminary data.</text>
</comment>
<protein>
    <submittedName>
        <fullName evidence="2">Uncharacterized protein</fullName>
    </submittedName>
</protein>
<dbReference type="Proteomes" id="UP000663879">
    <property type="component" value="Unassembled WGS sequence"/>
</dbReference>
<evidence type="ECO:0000313" key="2">
    <source>
        <dbReference type="EMBL" id="CAF0784631.1"/>
    </source>
</evidence>
<evidence type="ECO:0000313" key="3">
    <source>
        <dbReference type="Proteomes" id="UP000663879"/>
    </source>
</evidence>
<dbReference type="AlphaFoldDB" id="A0A813RQW4"/>
<feature type="signal peptide" evidence="1">
    <location>
        <begin position="1"/>
        <end position="23"/>
    </location>
</feature>
<organism evidence="2 3">
    <name type="scientific">Brachionus calyciflorus</name>
    <dbReference type="NCBI Taxonomy" id="104777"/>
    <lineage>
        <taxon>Eukaryota</taxon>
        <taxon>Metazoa</taxon>
        <taxon>Spiralia</taxon>
        <taxon>Gnathifera</taxon>
        <taxon>Rotifera</taxon>
        <taxon>Eurotatoria</taxon>
        <taxon>Monogononta</taxon>
        <taxon>Pseudotrocha</taxon>
        <taxon>Ploima</taxon>
        <taxon>Brachionidae</taxon>
        <taxon>Brachionus</taxon>
    </lineage>
</organism>
<name>A0A813RQW4_9BILA</name>
<dbReference type="EMBL" id="CAJNOC010000629">
    <property type="protein sequence ID" value="CAF0784631.1"/>
    <property type="molecule type" value="Genomic_DNA"/>
</dbReference>
<feature type="chain" id="PRO_5033035256" evidence="1">
    <location>
        <begin position="24"/>
        <end position="200"/>
    </location>
</feature>
<accession>A0A813RQW4</accession>
<reference evidence="2" key="1">
    <citation type="submission" date="2021-02" db="EMBL/GenBank/DDBJ databases">
        <authorList>
            <person name="Nowell W R."/>
        </authorList>
    </citation>
    <scope>NUCLEOTIDE SEQUENCE</scope>
    <source>
        <strain evidence="2">Ploen Becks lab</strain>
    </source>
</reference>
<sequence>MEKLYAPWFLFCLTAVLLIQIDSSPLTTDLFQNTDESTNSNRKRNTIDANVLSEQIQSRINCNFTISEKKLRCSGPSNVIECEGIQNLENVDNNFQYFAIEKLSIHSKIDKISLYPRTLGISNWLNTTLWSNDRFVTFSLYESDSIMDYGIKITQKNCFDNLIEFYKLSNFTTSINLIKNDMYKFKKDTIQIIGGVFFIN</sequence>
<keyword evidence="1" id="KW-0732">Signal</keyword>
<evidence type="ECO:0000256" key="1">
    <source>
        <dbReference type="SAM" id="SignalP"/>
    </source>
</evidence>
<proteinExistence type="predicted"/>
<keyword evidence="3" id="KW-1185">Reference proteome</keyword>
<gene>
    <name evidence="2" type="ORF">OXX778_LOCUS5646</name>
</gene>